<dbReference type="InterPro" id="IPR046715">
    <property type="entry name" value="DUF6607"/>
</dbReference>
<protein>
    <submittedName>
        <fullName evidence="1">Uncharacterized protein</fullName>
    </submittedName>
</protein>
<gene>
    <name evidence="1" type="ORF">G3T16_13470</name>
</gene>
<keyword evidence="2" id="KW-1185">Reference proteome</keyword>
<dbReference type="EMBL" id="CP048711">
    <property type="protein sequence ID" value="QIB66266.1"/>
    <property type="molecule type" value="Genomic_DNA"/>
</dbReference>
<name>A0A6C0U2L5_9GAMM</name>
<accession>A0A6C0U2L5</accession>
<organism evidence="1 2">
    <name type="scientific">Kineobactrum salinum</name>
    <dbReference type="NCBI Taxonomy" id="2708301"/>
    <lineage>
        <taxon>Bacteria</taxon>
        <taxon>Pseudomonadati</taxon>
        <taxon>Pseudomonadota</taxon>
        <taxon>Gammaproteobacteria</taxon>
        <taxon>Cellvibrionales</taxon>
        <taxon>Halieaceae</taxon>
        <taxon>Kineobactrum</taxon>
    </lineage>
</organism>
<sequence>MIADEPEFISLQHILVMQFEQQDEGPEGPMVVKHWRQDWRYQDRELHVYAGNNRWEHRALTAEEARGKWSQAVFQVDDSPRYEAIGAWRHEGGVSSWLSDETWRPLPRREFSVRDDYQVLVGSNRHTITPDGWVHEEDNLKVALDDNGDYAGEQAVLAREAGLNRYQLIDDHDWSAGDAYWERTAPFWAQVRAAWDAIYNRHSEFELRRSAAGQSLFMTLFELADAHTANGFVSAAARRDIDSALQRFLVTVDAG</sequence>
<evidence type="ECO:0000313" key="2">
    <source>
        <dbReference type="Proteomes" id="UP000477680"/>
    </source>
</evidence>
<reference evidence="1 2" key="1">
    <citation type="submission" date="2020-02" db="EMBL/GenBank/DDBJ databases">
        <title>Genome sequencing for Kineobactrum sp. M2.</title>
        <authorList>
            <person name="Park S.-J."/>
        </authorList>
    </citation>
    <scope>NUCLEOTIDE SEQUENCE [LARGE SCALE GENOMIC DNA]</scope>
    <source>
        <strain evidence="1 2">M2</strain>
    </source>
</reference>
<proteinExistence type="predicted"/>
<evidence type="ECO:0000313" key="1">
    <source>
        <dbReference type="EMBL" id="QIB66266.1"/>
    </source>
</evidence>
<dbReference type="RefSeq" id="WP_163495701.1">
    <property type="nucleotide sequence ID" value="NZ_CP048711.1"/>
</dbReference>
<dbReference type="Proteomes" id="UP000477680">
    <property type="component" value="Chromosome"/>
</dbReference>
<dbReference type="KEGG" id="kim:G3T16_13470"/>
<dbReference type="AlphaFoldDB" id="A0A6C0U2L5"/>
<dbReference type="Pfam" id="PF20311">
    <property type="entry name" value="DUF6607"/>
    <property type="match status" value="1"/>
</dbReference>